<keyword evidence="1" id="KW-0812">Transmembrane</keyword>
<accession>A0ABQ5NC93</accession>
<keyword evidence="1" id="KW-0472">Membrane</keyword>
<protein>
    <submittedName>
        <fullName evidence="2">Uncharacterized protein</fullName>
    </submittedName>
</protein>
<evidence type="ECO:0000313" key="2">
    <source>
        <dbReference type="EMBL" id="GLC32880.1"/>
    </source>
</evidence>
<keyword evidence="1" id="KW-1133">Transmembrane helix</keyword>
<name>A0ABQ5NC93_9CLOT</name>
<gene>
    <name evidence="2" type="ORF">bsdE14_42900</name>
</gene>
<evidence type="ECO:0000313" key="3">
    <source>
        <dbReference type="Proteomes" id="UP001208567"/>
    </source>
</evidence>
<comment type="caution">
    <text evidence="2">The sequence shown here is derived from an EMBL/GenBank/DDBJ whole genome shotgun (WGS) entry which is preliminary data.</text>
</comment>
<dbReference type="EMBL" id="BRXR01000002">
    <property type="protein sequence ID" value="GLC32880.1"/>
    <property type="molecule type" value="Genomic_DNA"/>
</dbReference>
<feature type="transmembrane region" description="Helical" evidence="1">
    <location>
        <begin position="12"/>
        <end position="30"/>
    </location>
</feature>
<organism evidence="2 3">
    <name type="scientific">Clostridium omnivorum</name>
    <dbReference type="NCBI Taxonomy" id="1604902"/>
    <lineage>
        <taxon>Bacteria</taxon>
        <taxon>Bacillati</taxon>
        <taxon>Bacillota</taxon>
        <taxon>Clostridia</taxon>
        <taxon>Eubacteriales</taxon>
        <taxon>Clostridiaceae</taxon>
        <taxon>Clostridium</taxon>
    </lineage>
</organism>
<keyword evidence="3" id="KW-1185">Reference proteome</keyword>
<proteinExistence type="predicted"/>
<reference evidence="2 3" key="1">
    <citation type="journal article" date="2024" name="Int. J. Syst. Evol. Microbiol.">
        <title>Clostridium omnivorum sp. nov., isolated from anoxic soil under the treatment of reductive soil disinfestation.</title>
        <authorList>
            <person name="Ueki A."/>
            <person name="Tonouchi A."/>
            <person name="Kaku N."/>
            <person name="Honma S."/>
            <person name="Ueki K."/>
        </authorList>
    </citation>
    <scope>NUCLEOTIDE SEQUENCE [LARGE SCALE GENOMIC DNA]</scope>
    <source>
        <strain evidence="2 3">E14</strain>
    </source>
</reference>
<evidence type="ECO:0000256" key="1">
    <source>
        <dbReference type="SAM" id="Phobius"/>
    </source>
</evidence>
<dbReference type="Proteomes" id="UP001208567">
    <property type="component" value="Unassembled WGS sequence"/>
</dbReference>
<sequence>MESFLTKLTLYVVSGAAALVSFKILSFYLLHQLAKEKAYDNFKKKEYEALQQKKLKQRIELEDILLRKELEPYYITAKDLFHDAIQAGNLNHEQILYIKKIINESLDSYINDYKYTHYKNDAHEIYSKLKSSHISVDNYKKIIQLIKTFEAQCCDEYITVVPIKK</sequence>